<keyword evidence="6" id="KW-0539">Nucleus</keyword>
<dbReference type="SMART" id="SM00343">
    <property type="entry name" value="ZnF_C2HC"/>
    <property type="match status" value="1"/>
</dbReference>
<dbReference type="PANTHER" id="PTHR13316">
    <property type="entry name" value="ZINC FINGER, CCHC DOMAIN CONTAINING 8"/>
    <property type="match status" value="1"/>
</dbReference>
<dbReference type="InterPro" id="IPR036875">
    <property type="entry name" value="Znf_CCHC_sf"/>
</dbReference>
<dbReference type="GO" id="GO:0005654">
    <property type="term" value="C:nucleoplasm"/>
    <property type="evidence" value="ECO:0007669"/>
    <property type="project" value="UniProtKB-SubCell"/>
</dbReference>
<evidence type="ECO:0000256" key="4">
    <source>
        <dbReference type="ARBA" id="ARBA00022771"/>
    </source>
</evidence>
<comment type="caution">
    <text evidence="10">The sequence shown here is derived from an EMBL/GenBank/DDBJ whole genome shotgun (WGS) entry which is preliminary data.</text>
</comment>
<protein>
    <recommendedName>
        <fullName evidence="9">CCHC-type domain-containing protein</fullName>
    </recommendedName>
</protein>
<evidence type="ECO:0000256" key="5">
    <source>
        <dbReference type="ARBA" id="ARBA00022833"/>
    </source>
</evidence>
<evidence type="ECO:0000256" key="1">
    <source>
        <dbReference type="ARBA" id="ARBA00004642"/>
    </source>
</evidence>
<evidence type="ECO:0000313" key="11">
    <source>
        <dbReference type="Proteomes" id="UP001059596"/>
    </source>
</evidence>
<evidence type="ECO:0000313" key="10">
    <source>
        <dbReference type="EMBL" id="KAI8039513.1"/>
    </source>
</evidence>
<sequence>MDDSVILLDDSQNSVEIVEDDVEDGELEDEVEFVPPEELTQKRSNLPPKMRKFKRLFQHTTQDDGDNLVFEVRFGNEEHFASLQKQMLEVLEHTYAEKELDFRVNQEELVIAAFERSEDAADTEDLFMIDTQPVAKLNASQVPSYKRCNSDILDEQTEARKKLKAEAVNKCFRPKAQSSCFNCGDTDHSLRECPKPRNNAKIMRARQKNSHRMERYHVDAEQRFGHIRPGKISTKTRHAMGYSRVQLPFMFYRLRVLGYPPAWLEDAKVQGSGIALFNADGTEVIKSDDEDGESDTFKFDINKIVEFPGFNVQPAEKFFDDFKHHNVPPFQESQSKANFIKLLGENVTNGYKRKKLVDLPAPHDQEPVPSEKQTSFGDCDMELVDEAEDPPLPPSTPPPPPPPPLEDEQEARSPSPSLDDLRAQQEKLLQQLECNTSLNTTANDSISQTDLDDTSEVAEPAVKSQEMEQTQSAPATPFKASYEGTPLLKFSVYDKLPVGSNFKVGVSDVINFENLPDSTGKYEQMKGLLKNVREKMVKLQNEN</sequence>
<proteinExistence type="inferred from homology"/>
<gene>
    <name evidence="10" type="ORF">M5D96_006925</name>
</gene>
<reference evidence="10" key="1">
    <citation type="journal article" date="2023" name="Genome Biol. Evol.">
        <title>Long-read-based Genome Assembly of Drosophila gunungcola Reveals Fewer Chemosensory Genes in Flower-breeding Species.</title>
        <authorList>
            <person name="Negi A."/>
            <person name="Liao B.Y."/>
            <person name="Yeh S.D."/>
        </authorList>
    </citation>
    <scope>NUCLEOTIDE SEQUENCE</scope>
    <source>
        <strain evidence="10">Sukarami</strain>
    </source>
</reference>
<feature type="compositionally biased region" description="Pro residues" evidence="8">
    <location>
        <begin position="390"/>
        <end position="404"/>
    </location>
</feature>
<feature type="compositionally biased region" description="Polar residues" evidence="8">
    <location>
        <begin position="440"/>
        <end position="449"/>
    </location>
</feature>
<keyword evidence="5" id="KW-0862">Zinc</keyword>
<dbReference type="GO" id="GO:0008270">
    <property type="term" value="F:zinc ion binding"/>
    <property type="evidence" value="ECO:0007669"/>
    <property type="project" value="UniProtKB-KW"/>
</dbReference>
<keyword evidence="4 7" id="KW-0863">Zinc-finger</keyword>
<dbReference type="InterPro" id="IPR052115">
    <property type="entry name" value="NEXT_complex_subunit_ZCCHC8"/>
</dbReference>
<evidence type="ECO:0000256" key="8">
    <source>
        <dbReference type="SAM" id="MobiDB-lite"/>
    </source>
</evidence>
<comment type="subcellular location">
    <subcellularLocation>
        <location evidence="1">Nucleus</location>
        <location evidence="1">Nucleoplasm</location>
    </subcellularLocation>
</comment>
<dbReference type="SUPFAM" id="SSF57756">
    <property type="entry name" value="Retrovirus zinc finger-like domains"/>
    <property type="match status" value="1"/>
</dbReference>
<dbReference type="Pfam" id="PF04046">
    <property type="entry name" value="PSP"/>
    <property type="match status" value="1"/>
</dbReference>
<feature type="domain" description="CCHC-type" evidence="9">
    <location>
        <begin position="180"/>
        <end position="195"/>
    </location>
</feature>
<accession>A0A9P9YM46</accession>
<evidence type="ECO:0000259" key="9">
    <source>
        <dbReference type="PROSITE" id="PS50158"/>
    </source>
</evidence>
<dbReference type="PROSITE" id="PS50158">
    <property type="entry name" value="ZF_CCHC"/>
    <property type="match status" value="1"/>
</dbReference>
<evidence type="ECO:0000256" key="6">
    <source>
        <dbReference type="ARBA" id="ARBA00023242"/>
    </source>
</evidence>
<keyword evidence="3" id="KW-0479">Metal-binding</keyword>
<dbReference type="Proteomes" id="UP001059596">
    <property type="component" value="Unassembled WGS sequence"/>
</dbReference>
<organism evidence="10 11">
    <name type="scientific">Drosophila gunungcola</name>
    <name type="common">fruit fly</name>
    <dbReference type="NCBI Taxonomy" id="103775"/>
    <lineage>
        <taxon>Eukaryota</taxon>
        <taxon>Metazoa</taxon>
        <taxon>Ecdysozoa</taxon>
        <taxon>Arthropoda</taxon>
        <taxon>Hexapoda</taxon>
        <taxon>Insecta</taxon>
        <taxon>Pterygota</taxon>
        <taxon>Neoptera</taxon>
        <taxon>Endopterygota</taxon>
        <taxon>Diptera</taxon>
        <taxon>Brachycera</taxon>
        <taxon>Muscomorpha</taxon>
        <taxon>Ephydroidea</taxon>
        <taxon>Drosophilidae</taxon>
        <taxon>Drosophila</taxon>
        <taxon>Sophophora</taxon>
    </lineage>
</organism>
<name>A0A9P9YM46_9MUSC</name>
<dbReference type="PANTHER" id="PTHR13316:SF0">
    <property type="entry name" value="ZINC FINGER CCHC DOMAIN-CONTAINING PROTEIN 8"/>
    <property type="match status" value="1"/>
</dbReference>
<dbReference type="GO" id="GO:0003723">
    <property type="term" value="F:RNA binding"/>
    <property type="evidence" value="ECO:0007669"/>
    <property type="project" value="TreeGrafter"/>
</dbReference>
<dbReference type="AlphaFoldDB" id="A0A9P9YM46"/>
<dbReference type="GO" id="GO:0071013">
    <property type="term" value="C:catalytic step 2 spliceosome"/>
    <property type="evidence" value="ECO:0007669"/>
    <property type="project" value="TreeGrafter"/>
</dbReference>
<dbReference type="InterPro" id="IPR006568">
    <property type="entry name" value="PSP_pro-rich"/>
</dbReference>
<evidence type="ECO:0000256" key="2">
    <source>
        <dbReference type="ARBA" id="ARBA00007497"/>
    </source>
</evidence>
<feature type="region of interest" description="Disordered" evidence="8">
    <location>
        <begin position="440"/>
        <end position="481"/>
    </location>
</feature>
<dbReference type="SMART" id="SM00581">
    <property type="entry name" value="PSP"/>
    <property type="match status" value="1"/>
</dbReference>
<feature type="region of interest" description="Disordered" evidence="8">
    <location>
        <begin position="384"/>
        <end position="418"/>
    </location>
</feature>
<keyword evidence="11" id="KW-1185">Reference proteome</keyword>
<comment type="similarity">
    <text evidence="2">Belongs to the ZCCHC8 family.</text>
</comment>
<dbReference type="InterPro" id="IPR001878">
    <property type="entry name" value="Znf_CCHC"/>
</dbReference>
<evidence type="ECO:0000256" key="3">
    <source>
        <dbReference type="ARBA" id="ARBA00022723"/>
    </source>
</evidence>
<dbReference type="EMBL" id="JAMKOV010000005">
    <property type="protein sequence ID" value="KAI8039513.1"/>
    <property type="molecule type" value="Genomic_DNA"/>
</dbReference>
<evidence type="ECO:0000256" key="7">
    <source>
        <dbReference type="PROSITE-ProRule" id="PRU00047"/>
    </source>
</evidence>